<accession>A0A8I0U7J2</accession>
<evidence type="ECO:0000313" key="4">
    <source>
        <dbReference type="Proteomes" id="UP000650477"/>
    </source>
</evidence>
<evidence type="ECO:0000256" key="1">
    <source>
        <dbReference type="SAM" id="MobiDB-lite"/>
    </source>
</evidence>
<feature type="compositionally biased region" description="Low complexity" evidence="1">
    <location>
        <begin position="16"/>
        <end position="29"/>
    </location>
</feature>
<proteinExistence type="predicted"/>
<gene>
    <name evidence="3" type="ORF">CYG68_04220</name>
</gene>
<dbReference type="AlphaFoldDB" id="A0A8I0U7J2"/>
<feature type="region of interest" description="Disordered" evidence="1">
    <location>
        <begin position="1"/>
        <end position="29"/>
    </location>
</feature>
<reference evidence="3" key="1">
    <citation type="submission" date="2017-12" db="EMBL/GenBank/DDBJ databases">
        <title>Genome sequencing and analysis.</title>
        <authorList>
            <person name="Huang Y.-T."/>
        </authorList>
    </citation>
    <scope>NUCLEOTIDE SEQUENCE</scope>
    <source>
        <strain evidence="3">VGH116</strain>
    </source>
</reference>
<dbReference type="InterPro" id="IPR037017">
    <property type="entry name" value="Anthrax_toxin_edema_cen_sf"/>
</dbReference>
<protein>
    <submittedName>
        <fullName evidence="3">Adenylate cyclase</fullName>
    </submittedName>
</protein>
<feature type="domain" description="Anthrax toxin edema factor central" evidence="2">
    <location>
        <begin position="45"/>
        <end position="216"/>
    </location>
</feature>
<dbReference type="Gene3D" id="3.90.1760.10">
    <property type="entry name" value="Anthrax toxin, edema factor, central domain"/>
    <property type="match status" value="1"/>
</dbReference>
<dbReference type="InterPro" id="IPR005165">
    <property type="entry name" value="Anthrax_toxin_edema_cen"/>
</dbReference>
<organism evidence="3 4">
    <name type="scientific">Morganella morganii</name>
    <name type="common">Proteus morganii</name>
    <dbReference type="NCBI Taxonomy" id="582"/>
    <lineage>
        <taxon>Bacteria</taxon>
        <taxon>Pseudomonadati</taxon>
        <taxon>Pseudomonadota</taxon>
        <taxon>Gammaproteobacteria</taxon>
        <taxon>Enterobacterales</taxon>
        <taxon>Morganellaceae</taxon>
        <taxon>Morganella</taxon>
    </lineage>
</organism>
<dbReference type="Gene3D" id="3.30.70.1720">
    <property type="match status" value="1"/>
</dbReference>
<comment type="caution">
    <text evidence="3">The sequence shown here is derived from an EMBL/GenBank/DDBJ whole genome shotgun (WGS) entry which is preliminary data.</text>
</comment>
<dbReference type="Proteomes" id="UP000650477">
    <property type="component" value="Unassembled WGS sequence"/>
</dbReference>
<dbReference type="Pfam" id="PF03497">
    <property type="entry name" value="Anthrax_toxA"/>
    <property type="match status" value="1"/>
</dbReference>
<name>A0A8I0U7J2_MORMO</name>
<dbReference type="GO" id="GO:0008294">
    <property type="term" value="F:calcium- and calmodulin-responsive adenylate cyclase activity"/>
    <property type="evidence" value="ECO:0007669"/>
    <property type="project" value="InterPro"/>
</dbReference>
<evidence type="ECO:0000313" key="3">
    <source>
        <dbReference type="EMBL" id="MBE8611623.1"/>
    </source>
</evidence>
<sequence>MDNQHMYKISGSPSLPDSVSPPEISSPPLSSDATAAFPGLITDRQTVISQTGIAAEHLAPLQALAEKQQLVISFRPVEATATGLISAGYPTKNFNIKGKSANWGPMAGFIPVDQFYSKLCGQKHKTELMNRKVAECLRDGHAIADNLQITGSRINELVHMGLLTRHQPDKNGFITLESKSPHGHLHLFTAKPAENDLYAIYVQKDDTPVRVLCSPQLNKPLTADYDLMIVAPRTEDFGSQDIPHNPDVSADAFAEKRPYLLRRGSTKEIIRRELLEREDPHFGNNTPRITALILQINAVLFRGEGREVVHHSMDATNPFSEMGANFPATFFLPEPLDGLPQMLLANDIEGLRTVIHTLECHGFMVPHNPLWSDEIPSLRRESFEATRKLFNTL</sequence>
<dbReference type="GO" id="GO:0005576">
    <property type="term" value="C:extracellular region"/>
    <property type="evidence" value="ECO:0007669"/>
    <property type="project" value="InterPro"/>
</dbReference>
<dbReference type="EMBL" id="PKLF01000003">
    <property type="protein sequence ID" value="MBE8611623.1"/>
    <property type="molecule type" value="Genomic_DNA"/>
</dbReference>
<evidence type="ECO:0000259" key="2">
    <source>
        <dbReference type="Pfam" id="PF03497"/>
    </source>
</evidence>
<dbReference type="SUPFAM" id="SSF81298">
    <property type="entry name" value="Adenylylcyclase toxin (the edema factor)"/>
    <property type="match status" value="1"/>
</dbReference>
<dbReference type="InterPro" id="IPR035099">
    <property type="entry name" value="Anthrax_toxin_C-terminal"/>
</dbReference>